<comment type="caution">
    <text evidence="3">The sequence shown here is derived from an EMBL/GenBank/DDBJ whole genome shotgun (WGS) entry which is preliminary data.</text>
</comment>
<keyword evidence="4" id="KW-1185">Reference proteome</keyword>
<evidence type="ECO:0000313" key="3">
    <source>
        <dbReference type="EMBL" id="KAK7442950.1"/>
    </source>
</evidence>
<gene>
    <name evidence="3" type="ORF">VKT23_015894</name>
</gene>
<name>A0ABR1IWG8_9AGAR</name>
<feature type="compositionally biased region" description="Basic and acidic residues" evidence="1">
    <location>
        <begin position="141"/>
        <end position="156"/>
    </location>
</feature>
<feature type="domain" description="Nucleoplasmin-like" evidence="2">
    <location>
        <begin position="27"/>
        <end position="114"/>
    </location>
</feature>
<dbReference type="Proteomes" id="UP001498398">
    <property type="component" value="Unassembled WGS sequence"/>
</dbReference>
<dbReference type="EMBL" id="JBANRG010000056">
    <property type="protein sequence ID" value="KAK7442950.1"/>
    <property type="molecule type" value="Genomic_DNA"/>
</dbReference>
<feature type="region of interest" description="Disordered" evidence="1">
    <location>
        <begin position="119"/>
        <end position="223"/>
    </location>
</feature>
<evidence type="ECO:0000313" key="4">
    <source>
        <dbReference type="Proteomes" id="UP001498398"/>
    </source>
</evidence>
<accession>A0ABR1IWG8</accession>
<dbReference type="InterPro" id="IPR041232">
    <property type="entry name" value="NPL"/>
</dbReference>
<reference evidence="3 4" key="1">
    <citation type="submission" date="2024-01" db="EMBL/GenBank/DDBJ databases">
        <title>A draft genome for the cacao thread blight pathogen Marasmiellus scandens.</title>
        <authorList>
            <person name="Baruah I.K."/>
            <person name="Leung J."/>
            <person name="Bukari Y."/>
            <person name="Amoako-Attah I."/>
            <person name="Meinhardt L.W."/>
            <person name="Bailey B.A."/>
            <person name="Cohen S.P."/>
        </authorList>
    </citation>
    <scope>NUCLEOTIDE SEQUENCE [LARGE SCALE GENOMIC DNA]</scope>
    <source>
        <strain evidence="3 4">GH-19</strain>
    </source>
</reference>
<evidence type="ECO:0000256" key="1">
    <source>
        <dbReference type="SAM" id="MobiDB-lite"/>
    </source>
</evidence>
<proteinExistence type="predicted"/>
<sequence length="223" mass="24393">MSVSSRPSSTVLWIETLSASRPDAAANNVTLTLDKFLRLRNACLQDKAIYAGESTILLGGVAENASGFQSEVAGAPVCILSAKNPNASLDIVLPPGRYSLKVEGRNGVCLIGSVYPEHEKRASTTDNSPNSGSREHRRREHRSDKEYSQDDRDRPAREKRHPPRPDPVPDPAQKSNRKRKRPEGDDTATSNKKAKGKEVDHGQEQEQTPGASGSRRSSTRRAD</sequence>
<dbReference type="Pfam" id="PF17800">
    <property type="entry name" value="NPL"/>
    <property type="match status" value="1"/>
</dbReference>
<evidence type="ECO:0000259" key="2">
    <source>
        <dbReference type="Pfam" id="PF17800"/>
    </source>
</evidence>
<protein>
    <recommendedName>
        <fullName evidence="2">Nucleoplasmin-like domain-containing protein</fullName>
    </recommendedName>
</protein>
<organism evidence="3 4">
    <name type="scientific">Marasmiellus scandens</name>
    <dbReference type="NCBI Taxonomy" id="2682957"/>
    <lineage>
        <taxon>Eukaryota</taxon>
        <taxon>Fungi</taxon>
        <taxon>Dikarya</taxon>
        <taxon>Basidiomycota</taxon>
        <taxon>Agaricomycotina</taxon>
        <taxon>Agaricomycetes</taxon>
        <taxon>Agaricomycetidae</taxon>
        <taxon>Agaricales</taxon>
        <taxon>Marasmiineae</taxon>
        <taxon>Omphalotaceae</taxon>
        <taxon>Marasmiellus</taxon>
    </lineage>
</organism>